<reference evidence="2" key="1">
    <citation type="submission" date="2023-10" db="EMBL/GenBank/DDBJ databases">
        <authorList>
            <person name="Chen Y."/>
            <person name="Shah S."/>
            <person name="Dougan E. K."/>
            <person name="Thang M."/>
            <person name="Chan C."/>
        </authorList>
    </citation>
    <scope>NUCLEOTIDE SEQUENCE [LARGE SCALE GENOMIC DNA]</scope>
</reference>
<comment type="caution">
    <text evidence="2">The sequence shown here is derived from an EMBL/GenBank/DDBJ whole genome shotgun (WGS) entry which is preliminary data.</text>
</comment>
<name>A0ABN9SDQ7_9DINO</name>
<gene>
    <name evidence="2" type="ORF">PCOR1329_LOCUS28862</name>
</gene>
<organism evidence="2 3">
    <name type="scientific">Prorocentrum cordatum</name>
    <dbReference type="NCBI Taxonomy" id="2364126"/>
    <lineage>
        <taxon>Eukaryota</taxon>
        <taxon>Sar</taxon>
        <taxon>Alveolata</taxon>
        <taxon>Dinophyceae</taxon>
        <taxon>Prorocentrales</taxon>
        <taxon>Prorocentraceae</taxon>
        <taxon>Prorocentrum</taxon>
    </lineage>
</organism>
<sequence length="194" mass="21532">EYLQMAALCEKAGDLHGARGYRTSAQSRQAPEQHQVPLQTKFNRAHQQARAVEKKLNSAMDRFEQLEQQLAAQKSHVLQLRADLEAVEAEHSGLVRQLHNQLPDGQSQPAAGAPGNKLSLEDLLDERRFSAAFDLDVGDCFNIVEESRVKVSQVEMQLLTPKVLRGYINGYCSDSFGSFGGVVYPFQAECDDEG</sequence>
<evidence type="ECO:0000313" key="2">
    <source>
        <dbReference type="EMBL" id="CAK0830151.1"/>
    </source>
</evidence>
<evidence type="ECO:0000256" key="1">
    <source>
        <dbReference type="SAM" id="Coils"/>
    </source>
</evidence>
<dbReference type="Proteomes" id="UP001189429">
    <property type="component" value="Unassembled WGS sequence"/>
</dbReference>
<proteinExistence type="predicted"/>
<accession>A0ABN9SDQ7</accession>
<feature type="coiled-coil region" evidence="1">
    <location>
        <begin position="42"/>
        <end position="90"/>
    </location>
</feature>
<feature type="non-terminal residue" evidence="2">
    <location>
        <position position="1"/>
    </location>
</feature>
<protein>
    <submittedName>
        <fullName evidence="2">Uncharacterized protein</fullName>
    </submittedName>
</protein>
<evidence type="ECO:0000313" key="3">
    <source>
        <dbReference type="Proteomes" id="UP001189429"/>
    </source>
</evidence>
<dbReference type="EMBL" id="CAUYUJ010010738">
    <property type="protein sequence ID" value="CAK0830151.1"/>
    <property type="molecule type" value="Genomic_DNA"/>
</dbReference>
<keyword evidence="1" id="KW-0175">Coiled coil</keyword>
<keyword evidence="3" id="KW-1185">Reference proteome</keyword>